<dbReference type="InterPro" id="IPR008271">
    <property type="entry name" value="Ser/Thr_kinase_AS"/>
</dbReference>
<feature type="domain" description="Protein kinase" evidence="10">
    <location>
        <begin position="1"/>
        <end position="185"/>
    </location>
</feature>
<feature type="compositionally biased region" description="Polar residues" evidence="9">
    <location>
        <begin position="278"/>
        <end position="296"/>
    </location>
</feature>
<evidence type="ECO:0000256" key="2">
    <source>
        <dbReference type="ARBA" id="ARBA00022679"/>
    </source>
</evidence>
<evidence type="ECO:0000256" key="7">
    <source>
        <dbReference type="PIRSR" id="PIRSR630616-2"/>
    </source>
</evidence>
<evidence type="ECO:0000256" key="8">
    <source>
        <dbReference type="PIRSR" id="PIRSR630616-3"/>
    </source>
</evidence>
<dbReference type="InterPro" id="IPR030616">
    <property type="entry name" value="Aur-like"/>
</dbReference>
<dbReference type="PROSITE" id="PS50011">
    <property type="entry name" value="PROTEIN_KINASE_DOM"/>
    <property type="match status" value="1"/>
</dbReference>
<proteinExistence type="predicted"/>
<name>A0A7S1HCW4_HEMAN</name>
<evidence type="ECO:0000256" key="5">
    <source>
        <dbReference type="ARBA" id="ARBA00022840"/>
    </source>
</evidence>
<feature type="region of interest" description="Disordered" evidence="9">
    <location>
        <begin position="375"/>
        <end position="428"/>
    </location>
</feature>
<feature type="active site" description="Proton acceptor" evidence="6">
    <location>
        <position position="29"/>
    </location>
</feature>
<dbReference type="GO" id="GO:0004674">
    <property type="term" value="F:protein serine/threonine kinase activity"/>
    <property type="evidence" value="ECO:0007669"/>
    <property type="project" value="UniProtKB-KW"/>
</dbReference>
<reference evidence="11" key="1">
    <citation type="submission" date="2021-01" db="EMBL/GenBank/DDBJ databases">
        <authorList>
            <person name="Corre E."/>
            <person name="Pelletier E."/>
            <person name="Niang G."/>
            <person name="Scheremetjew M."/>
            <person name="Finn R."/>
            <person name="Kale V."/>
            <person name="Holt S."/>
            <person name="Cochrane G."/>
            <person name="Meng A."/>
            <person name="Brown T."/>
            <person name="Cohen L."/>
        </authorList>
    </citation>
    <scope>NUCLEOTIDE SEQUENCE</scope>
    <source>
        <strain evidence="11">CCMP644</strain>
    </source>
</reference>
<dbReference type="Gene3D" id="1.10.510.10">
    <property type="entry name" value="Transferase(Phosphotransferase) domain 1"/>
    <property type="match status" value="1"/>
</dbReference>
<dbReference type="InterPro" id="IPR011009">
    <property type="entry name" value="Kinase-like_dom_sf"/>
</dbReference>
<feature type="binding site" evidence="7">
    <location>
        <begin position="33"/>
        <end position="34"/>
    </location>
    <ligand>
        <name>ATP</name>
        <dbReference type="ChEBI" id="CHEBI:30616"/>
    </ligand>
</feature>
<evidence type="ECO:0000256" key="4">
    <source>
        <dbReference type="ARBA" id="ARBA00022777"/>
    </source>
</evidence>
<evidence type="ECO:0000256" key="9">
    <source>
        <dbReference type="SAM" id="MobiDB-lite"/>
    </source>
</evidence>
<protein>
    <recommendedName>
        <fullName evidence="10">Protein kinase domain-containing protein</fullName>
    </recommendedName>
</protein>
<dbReference type="PANTHER" id="PTHR24350">
    <property type="entry name" value="SERINE/THREONINE-PROTEIN KINASE IAL-RELATED"/>
    <property type="match status" value="1"/>
</dbReference>
<evidence type="ECO:0000256" key="3">
    <source>
        <dbReference type="ARBA" id="ARBA00022741"/>
    </source>
</evidence>
<dbReference type="SUPFAM" id="SSF56112">
    <property type="entry name" value="Protein kinase-like (PK-like)"/>
    <property type="match status" value="1"/>
</dbReference>
<evidence type="ECO:0000256" key="6">
    <source>
        <dbReference type="PIRSR" id="PIRSR630616-1"/>
    </source>
</evidence>
<feature type="cross-link" description="Glycyl lysine isopeptide (Lys-Gly) (interchain with G-Cter in SUMO2)" evidence="8">
    <location>
        <position position="31"/>
    </location>
</feature>
<feature type="region of interest" description="Disordered" evidence="9">
    <location>
        <begin position="266"/>
        <end position="358"/>
    </location>
</feature>
<dbReference type="PROSITE" id="PS00108">
    <property type="entry name" value="PROTEIN_KINASE_ST"/>
    <property type="match status" value="1"/>
</dbReference>
<evidence type="ECO:0000313" key="11">
    <source>
        <dbReference type="EMBL" id="CAD8977446.1"/>
    </source>
</evidence>
<dbReference type="Pfam" id="PF00069">
    <property type="entry name" value="Pkinase"/>
    <property type="match status" value="1"/>
</dbReference>
<keyword evidence="1" id="KW-0723">Serine/threonine-protein kinase</keyword>
<feature type="region of interest" description="Disordered" evidence="9">
    <location>
        <begin position="440"/>
        <end position="496"/>
    </location>
</feature>
<dbReference type="AlphaFoldDB" id="A0A7S1HCW4"/>
<evidence type="ECO:0000256" key="1">
    <source>
        <dbReference type="ARBA" id="ARBA00022527"/>
    </source>
</evidence>
<accession>A0A7S1HCW4</accession>
<keyword evidence="3 7" id="KW-0547">Nucleotide-binding</keyword>
<evidence type="ECO:0000259" key="10">
    <source>
        <dbReference type="PROSITE" id="PS50011"/>
    </source>
</evidence>
<keyword evidence="2" id="KW-0808">Transferase</keyword>
<dbReference type="EMBL" id="HBFX01047344">
    <property type="protein sequence ID" value="CAD8977446.1"/>
    <property type="molecule type" value="Transcribed_RNA"/>
</dbReference>
<feature type="compositionally biased region" description="Polar residues" evidence="9">
    <location>
        <begin position="392"/>
        <end position="412"/>
    </location>
</feature>
<gene>
    <name evidence="11" type="ORF">HAND00432_LOCUS28454</name>
</gene>
<sequence length="496" mass="52342">MNDANTATVVRQLMDALAYLHANDFVHRDVKPENILMMSKDPKSPHFNRILLSDFGMAQQRPNIHTNVLKTLIGTPEFSAPEVLAIARHGCTPGVPNSTQYSCAIDLWAAGCVTYTMLSSTTPFTSHKGANVPGMIDRIMHGRYSFAAAAWSNVSAQAIDIIRRLLTVAPAKRLTAPQALYHPFLYTPGQQDEEPLHVLGEELPPLATRRSGSMDRTGLSAKQSVLQSRIAAMGGSSFATFANMATISGGMGQDDSFTMRQSPFQATTPLAGGRTPSLRGSVSPSVASGTPTQHHASPSHRIPGSPQQSHLPPPSPGSHTSSSPPVHRVTSFGAPYPHGHNHPPSPGNPGAASPSHHAHDLGVKRDSVLQYREITTSGDMGDTSDRSVDSRAITSQHSSRGQGSFDKNTNPVEQARHRGSMNSTPVVLTPTGMDKTTFAKELSGVSAGSPAPISGGGGGTPPVPSGGKPPRSGSSRKMRVEMSPTASPVRLADPVG</sequence>
<dbReference type="GO" id="GO:0005524">
    <property type="term" value="F:ATP binding"/>
    <property type="evidence" value="ECO:0007669"/>
    <property type="project" value="UniProtKB-KW"/>
</dbReference>
<feature type="compositionally biased region" description="Low complexity" evidence="9">
    <location>
        <begin position="465"/>
        <end position="475"/>
    </location>
</feature>
<dbReference type="InterPro" id="IPR000719">
    <property type="entry name" value="Prot_kinase_dom"/>
</dbReference>
<keyword evidence="5 7" id="KW-0067">ATP-binding</keyword>
<dbReference type="SMART" id="SM00220">
    <property type="entry name" value="S_TKc"/>
    <property type="match status" value="1"/>
</dbReference>
<organism evidence="11">
    <name type="scientific">Hemiselmis andersenii</name>
    <name type="common">Cryptophyte alga</name>
    <dbReference type="NCBI Taxonomy" id="464988"/>
    <lineage>
        <taxon>Eukaryota</taxon>
        <taxon>Cryptophyceae</taxon>
        <taxon>Cryptomonadales</taxon>
        <taxon>Hemiselmidaceae</taxon>
        <taxon>Hemiselmis</taxon>
    </lineage>
</organism>
<feature type="compositionally biased region" description="Low complexity" evidence="9">
    <location>
        <begin position="443"/>
        <end position="453"/>
    </location>
</feature>
<keyword evidence="4" id="KW-0418">Kinase</keyword>
<feature type="binding site" evidence="7">
    <location>
        <position position="54"/>
    </location>
    <ligand>
        <name>ATP</name>
        <dbReference type="ChEBI" id="CHEBI:30616"/>
    </ligand>
</feature>